<dbReference type="Proteomes" id="UP001652625">
    <property type="component" value="Chromosome 12"/>
</dbReference>
<name>A0ABM4D4C8_HYDVU</name>
<organism evidence="8 9">
    <name type="scientific">Hydra vulgaris</name>
    <name type="common">Hydra</name>
    <name type="synonym">Hydra attenuata</name>
    <dbReference type="NCBI Taxonomy" id="6087"/>
    <lineage>
        <taxon>Eukaryota</taxon>
        <taxon>Metazoa</taxon>
        <taxon>Cnidaria</taxon>
        <taxon>Hydrozoa</taxon>
        <taxon>Hydroidolina</taxon>
        <taxon>Anthoathecata</taxon>
        <taxon>Aplanulata</taxon>
        <taxon>Hydridae</taxon>
        <taxon>Hydra</taxon>
    </lineage>
</organism>
<dbReference type="PANTHER" id="PTHR23510">
    <property type="entry name" value="INNER MEMBRANE TRANSPORT PROTEIN YAJR"/>
    <property type="match status" value="1"/>
</dbReference>
<proteinExistence type="predicted"/>
<feature type="coiled-coil region" evidence="5">
    <location>
        <begin position="196"/>
        <end position="226"/>
    </location>
</feature>
<evidence type="ECO:0000256" key="1">
    <source>
        <dbReference type="ARBA" id="ARBA00004141"/>
    </source>
</evidence>
<evidence type="ECO:0000256" key="6">
    <source>
        <dbReference type="SAM" id="Phobius"/>
    </source>
</evidence>
<feature type="transmembrane region" description="Helical" evidence="6">
    <location>
        <begin position="44"/>
        <end position="66"/>
    </location>
</feature>
<feature type="transmembrane region" description="Helical" evidence="6">
    <location>
        <begin position="384"/>
        <end position="403"/>
    </location>
</feature>
<feature type="transmembrane region" description="Helical" evidence="6">
    <location>
        <begin position="325"/>
        <end position="345"/>
    </location>
</feature>
<feature type="transmembrane region" description="Helical" evidence="6">
    <location>
        <begin position="175"/>
        <end position="195"/>
    </location>
</feature>
<keyword evidence="3 6" id="KW-1133">Transmembrane helix</keyword>
<evidence type="ECO:0000313" key="8">
    <source>
        <dbReference type="Proteomes" id="UP001652625"/>
    </source>
</evidence>
<feature type="transmembrane region" description="Helical" evidence="6">
    <location>
        <begin position="424"/>
        <end position="443"/>
    </location>
</feature>
<evidence type="ECO:0000256" key="4">
    <source>
        <dbReference type="ARBA" id="ARBA00023136"/>
    </source>
</evidence>
<dbReference type="RefSeq" id="XP_065669150.1">
    <property type="nucleotide sequence ID" value="XM_065813078.1"/>
</dbReference>
<protein>
    <submittedName>
        <fullName evidence="9">Uncharacterized protein LOC101234579 isoform X2</fullName>
    </submittedName>
</protein>
<dbReference type="InterPro" id="IPR036259">
    <property type="entry name" value="MFS_trans_sf"/>
</dbReference>
<keyword evidence="4 6" id="KW-0472">Membrane</keyword>
<dbReference type="Gene3D" id="1.20.1250.20">
    <property type="entry name" value="MFS general substrate transporter like domains"/>
    <property type="match status" value="1"/>
</dbReference>
<dbReference type="Pfam" id="PF07690">
    <property type="entry name" value="MFS_1"/>
    <property type="match status" value="1"/>
</dbReference>
<keyword evidence="8" id="KW-1185">Reference proteome</keyword>
<keyword evidence="2 6" id="KW-0812">Transmembrane</keyword>
<feature type="transmembrane region" description="Helical" evidence="6">
    <location>
        <begin position="282"/>
        <end position="301"/>
    </location>
</feature>
<feature type="transmembrane region" description="Helical" evidence="6">
    <location>
        <begin position="449"/>
        <end position="468"/>
    </location>
</feature>
<evidence type="ECO:0000259" key="7">
    <source>
        <dbReference type="PROSITE" id="PS50850"/>
    </source>
</evidence>
<accession>A0ABM4D4C8</accession>
<feature type="transmembrane region" description="Helical" evidence="6">
    <location>
        <begin position="78"/>
        <end position="99"/>
    </location>
</feature>
<dbReference type="GeneID" id="101234579"/>
<dbReference type="InterPro" id="IPR051068">
    <property type="entry name" value="MFS_Domain-Containing_Protein"/>
</dbReference>
<feature type="domain" description="Major facilitator superfamily (MFS) profile" evidence="7">
    <location>
        <begin position="9"/>
        <end position="472"/>
    </location>
</feature>
<dbReference type="PROSITE" id="PS50850">
    <property type="entry name" value="MFS"/>
    <property type="match status" value="1"/>
</dbReference>
<sequence>MFEIQKIFFIGMLFFRTFISGVEYSIILPTALLYMKNFNVNSVFMGLVVSLYPFGAIISLPMFGYIYDKTKRIKELLIVLNLFQIVGNLLYGFNFSIWFPLVGRFISGLGDGSNSCVSGELTYLYSSSTRLKILSFLEIGRVFGFMLGPSLNFVIEKQSFKLKAWTLDKTTLPGIVMAFIWLLNELLTFCCVYNIRKEIEENLKSLQKDTQKISAATETLEKLEEFISNDCFESETESESTLSSRLLSDNFQELLLNNDQKKMEEFPSKNCLHEYWFKTTKAVFSIEFFVIFFVELLLWMIQTQFELLLPYITEFEYNWSPSTASLVYVGGSCIILIVFIVTIFLSKKIVIQEFYLVLLALVLTSASTGLVILESVTRQFNSRVIIFIFISSLIFIAIPFNLVSTKSLIMKMFPAENQGIIQGIFSTSTRIAMVGGPIIMSFILKKHQLFGIVSLVLCLVAILSLSCLKNRIKNIIQINKNKLEGGD</sequence>
<dbReference type="InterPro" id="IPR020846">
    <property type="entry name" value="MFS_dom"/>
</dbReference>
<dbReference type="PANTHER" id="PTHR23510:SF16">
    <property type="entry name" value="MAJOR FACILITATOR SUPERFAMILY (MFS) PROFILE DOMAIN-CONTAINING PROTEIN"/>
    <property type="match status" value="1"/>
</dbReference>
<feature type="transmembrane region" description="Helical" evidence="6">
    <location>
        <begin position="354"/>
        <end position="372"/>
    </location>
</feature>
<evidence type="ECO:0000313" key="9">
    <source>
        <dbReference type="RefSeq" id="XP_065669150.1"/>
    </source>
</evidence>
<evidence type="ECO:0000256" key="3">
    <source>
        <dbReference type="ARBA" id="ARBA00022989"/>
    </source>
</evidence>
<keyword evidence="5" id="KW-0175">Coiled coil</keyword>
<evidence type="ECO:0000256" key="5">
    <source>
        <dbReference type="SAM" id="Coils"/>
    </source>
</evidence>
<evidence type="ECO:0000256" key="2">
    <source>
        <dbReference type="ARBA" id="ARBA00022692"/>
    </source>
</evidence>
<dbReference type="InterPro" id="IPR011701">
    <property type="entry name" value="MFS"/>
</dbReference>
<gene>
    <name evidence="9" type="primary">LOC101234579</name>
</gene>
<dbReference type="SUPFAM" id="SSF103473">
    <property type="entry name" value="MFS general substrate transporter"/>
    <property type="match status" value="1"/>
</dbReference>
<feature type="transmembrane region" description="Helical" evidence="6">
    <location>
        <begin position="7"/>
        <end position="32"/>
    </location>
</feature>
<comment type="subcellular location">
    <subcellularLocation>
        <location evidence="1">Membrane</location>
        <topology evidence="1">Multi-pass membrane protein</topology>
    </subcellularLocation>
</comment>
<reference evidence="9" key="1">
    <citation type="submission" date="2025-08" db="UniProtKB">
        <authorList>
            <consortium name="RefSeq"/>
        </authorList>
    </citation>
    <scope>IDENTIFICATION</scope>
</reference>